<evidence type="ECO:0000313" key="3">
    <source>
        <dbReference type="Proteomes" id="UP000037688"/>
    </source>
</evidence>
<feature type="transmembrane region" description="Helical" evidence="1">
    <location>
        <begin position="57"/>
        <end position="78"/>
    </location>
</feature>
<sequence>MFNQKDPIRSEESYAVRSAQPRQKPFVLWRELIPAYLSPAIMASIGGIVTADKVLQLRALTTIGGASLLMALWIGLWLRKRGSRTRWMVKTPRVIVVGCFALAGAMLGLMASWGISNVLHIVNPSLSWTWLDYIGFDFPLSGALACTIMTWRWRASFTK</sequence>
<organism evidence="2 3">
    <name type="scientific">Paenibacillus xylanivorans</name>
    <dbReference type="NCBI Taxonomy" id="1705561"/>
    <lineage>
        <taxon>Bacteria</taxon>
        <taxon>Bacillati</taxon>
        <taxon>Bacillota</taxon>
        <taxon>Bacilli</taxon>
        <taxon>Bacillales</taxon>
        <taxon>Paenibacillaceae</taxon>
        <taxon>Paenibacillus</taxon>
    </lineage>
</organism>
<keyword evidence="1" id="KW-1133">Transmembrane helix</keyword>
<name>A0A0M9BM73_9BACL</name>
<feature type="transmembrane region" description="Helical" evidence="1">
    <location>
        <begin position="133"/>
        <end position="153"/>
    </location>
</feature>
<dbReference type="OrthoDB" id="2643490at2"/>
<keyword evidence="3" id="KW-1185">Reference proteome</keyword>
<dbReference type="RefSeq" id="WP_053782163.1">
    <property type="nucleotide sequence ID" value="NZ_LITU01000065.1"/>
</dbReference>
<evidence type="ECO:0000256" key="1">
    <source>
        <dbReference type="SAM" id="Phobius"/>
    </source>
</evidence>
<gene>
    <name evidence="2" type="ORF">AMS66_18285</name>
</gene>
<evidence type="ECO:0000313" key="2">
    <source>
        <dbReference type="EMBL" id="KOY15180.1"/>
    </source>
</evidence>
<keyword evidence="1" id="KW-0472">Membrane</keyword>
<comment type="caution">
    <text evidence="2">The sequence shown here is derived from an EMBL/GenBank/DDBJ whole genome shotgun (WGS) entry which is preliminary data.</text>
</comment>
<dbReference type="Proteomes" id="UP000037688">
    <property type="component" value="Unassembled WGS sequence"/>
</dbReference>
<reference evidence="2 3" key="1">
    <citation type="submission" date="2015-08" db="EMBL/GenBank/DDBJ databases">
        <title>Draft genome sequence of cellulolytic and xylanolytic Paenibacillus sp. A59, isolated from a decaying forest soil from Patagonia, Argentina.</title>
        <authorList>
            <person name="Ghio S."/>
            <person name="Caceres A.M."/>
            <person name="Talia P."/>
            <person name="Grasso D."/>
            <person name="Campos E."/>
        </authorList>
    </citation>
    <scope>NUCLEOTIDE SEQUENCE [LARGE SCALE GENOMIC DNA]</scope>
    <source>
        <strain evidence="2 3">A59</strain>
    </source>
</reference>
<protein>
    <submittedName>
        <fullName evidence="2">Uncharacterized protein</fullName>
    </submittedName>
</protein>
<proteinExistence type="predicted"/>
<dbReference type="PATRIC" id="fig|1705561.3.peg.3770"/>
<feature type="transmembrane region" description="Helical" evidence="1">
    <location>
        <begin position="32"/>
        <end position="51"/>
    </location>
</feature>
<keyword evidence="1" id="KW-0812">Transmembrane</keyword>
<dbReference type="AlphaFoldDB" id="A0A0M9BM73"/>
<accession>A0A0M9BM73</accession>
<feature type="transmembrane region" description="Helical" evidence="1">
    <location>
        <begin position="94"/>
        <end position="113"/>
    </location>
</feature>
<dbReference type="EMBL" id="LITU01000065">
    <property type="protein sequence ID" value="KOY15180.1"/>
    <property type="molecule type" value="Genomic_DNA"/>
</dbReference>